<evidence type="ECO:0000313" key="1">
    <source>
        <dbReference type="EMBL" id="MDQ0255752.1"/>
    </source>
</evidence>
<dbReference type="Proteomes" id="UP001230005">
    <property type="component" value="Unassembled WGS sequence"/>
</dbReference>
<dbReference type="EMBL" id="JAUSUG010000012">
    <property type="protein sequence ID" value="MDQ0255752.1"/>
    <property type="molecule type" value="Genomic_DNA"/>
</dbReference>
<keyword evidence="2" id="KW-1185">Reference proteome</keyword>
<dbReference type="Pfam" id="PF02643">
    <property type="entry name" value="DUF192"/>
    <property type="match status" value="1"/>
</dbReference>
<dbReference type="PANTHER" id="PTHR37953:SF1">
    <property type="entry name" value="UPF0127 PROTEIN MJ1496"/>
    <property type="match status" value="1"/>
</dbReference>
<dbReference type="Gene3D" id="2.60.120.1140">
    <property type="entry name" value="Protein of unknown function DUF192"/>
    <property type="match status" value="1"/>
</dbReference>
<reference evidence="1 2" key="1">
    <citation type="submission" date="2023-07" db="EMBL/GenBank/DDBJ databases">
        <title>Genomic Encyclopedia of Type Strains, Phase IV (KMG-IV): sequencing the most valuable type-strain genomes for metagenomic binning, comparative biology and taxonomic classification.</title>
        <authorList>
            <person name="Goeker M."/>
        </authorList>
    </citation>
    <scope>NUCLEOTIDE SEQUENCE [LARGE SCALE GENOMIC DNA]</scope>
    <source>
        <strain evidence="1 2">DSM 9768</strain>
    </source>
</reference>
<accession>A0ABT9ZWZ6</accession>
<dbReference type="RefSeq" id="WP_307326872.1">
    <property type="nucleotide sequence ID" value="NZ_JAUSUG010000012.1"/>
</dbReference>
<name>A0ABT9ZWZ6_9BACI</name>
<organism evidence="1 2">
    <name type="scientific">Evansella vedderi</name>
    <dbReference type="NCBI Taxonomy" id="38282"/>
    <lineage>
        <taxon>Bacteria</taxon>
        <taxon>Bacillati</taxon>
        <taxon>Bacillota</taxon>
        <taxon>Bacilli</taxon>
        <taxon>Bacillales</taxon>
        <taxon>Bacillaceae</taxon>
        <taxon>Evansella</taxon>
    </lineage>
</organism>
<comment type="caution">
    <text evidence="1">The sequence shown here is derived from an EMBL/GenBank/DDBJ whole genome shotgun (WGS) entry which is preliminary data.</text>
</comment>
<proteinExistence type="predicted"/>
<sequence>MEITKREKVVKTPISIQIANSFGKRFLGLMFRKAPLMNEGLLLKPCNSIHMFFMFISIDVVFLDKEYQVIRVVPNVKPWTVIFPVKNAVSCLELPIGTISTYEIAVGDKINTE</sequence>
<dbReference type="PANTHER" id="PTHR37953">
    <property type="entry name" value="UPF0127 PROTEIN MJ1496"/>
    <property type="match status" value="1"/>
</dbReference>
<dbReference type="InterPro" id="IPR038695">
    <property type="entry name" value="Saro_0823-like_sf"/>
</dbReference>
<evidence type="ECO:0000313" key="2">
    <source>
        <dbReference type="Proteomes" id="UP001230005"/>
    </source>
</evidence>
<gene>
    <name evidence="1" type="ORF">J2S74_003134</name>
</gene>
<protein>
    <submittedName>
        <fullName evidence="1">Uncharacterized membrane protein (UPF0127 family)</fullName>
    </submittedName>
</protein>
<dbReference type="InterPro" id="IPR003795">
    <property type="entry name" value="DUF192"/>
</dbReference>